<organism evidence="2 3">
    <name type="scientific">Aspergillus versicolor CBS 583.65</name>
    <dbReference type="NCBI Taxonomy" id="1036611"/>
    <lineage>
        <taxon>Eukaryota</taxon>
        <taxon>Fungi</taxon>
        <taxon>Dikarya</taxon>
        <taxon>Ascomycota</taxon>
        <taxon>Pezizomycotina</taxon>
        <taxon>Eurotiomycetes</taxon>
        <taxon>Eurotiomycetidae</taxon>
        <taxon>Eurotiales</taxon>
        <taxon>Aspergillaceae</taxon>
        <taxon>Aspergillus</taxon>
        <taxon>Aspergillus subgen. Nidulantes</taxon>
    </lineage>
</organism>
<dbReference type="InterPro" id="IPR015943">
    <property type="entry name" value="WD40/YVTN_repeat-like_dom_sf"/>
</dbReference>
<evidence type="ECO:0000259" key="1">
    <source>
        <dbReference type="PROSITE" id="PS50181"/>
    </source>
</evidence>
<dbReference type="PROSITE" id="PS50181">
    <property type="entry name" value="FBOX"/>
    <property type="match status" value="1"/>
</dbReference>
<keyword evidence="3" id="KW-1185">Reference proteome</keyword>
<dbReference type="EMBL" id="KV878125">
    <property type="protein sequence ID" value="OJI96576.1"/>
    <property type="molecule type" value="Genomic_DNA"/>
</dbReference>
<accession>A0A1L9P506</accession>
<name>A0A1L9P506_ASPVE</name>
<dbReference type="InterPro" id="IPR036047">
    <property type="entry name" value="F-box-like_dom_sf"/>
</dbReference>
<dbReference type="InterPro" id="IPR036322">
    <property type="entry name" value="WD40_repeat_dom_sf"/>
</dbReference>
<gene>
    <name evidence="2" type="ORF">ASPVEDRAFT_122739</name>
</gene>
<dbReference type="Gene3D" id="2.130.10.10">
    <property type="entry name" value="YVTN repeat-like/Quinoprotein amine dehydrogenase"/>
    <property type="match status" value="1"/>
</dbReference>
<dbReference type="InterPro" id="IPR001810">
    <property type="entry name" value="F-box_dom"/>
</dbReference>
<evidence type="ECO:0000313" key="3">
    <source>
        <dbReference type="Proteomes" id="UP000184073"/>
    </source>
</evidence>
<dbReference type="OrthoDB" id="1259151at2759"/>
<proteinExistence type="predicted"/>
<reference evidence="3" key="1">
    <citation type="journal article" date="2017" name="Genome Biol.">
        <title>Comparative genomics reveals high biological diversity and specific adaptations in the industrially and medically important fungal genus Aspergillus.</title>
        <authorList>
            <person name="de Vries R.P."/>
            <person name="Riley R."/>
            <person name="Wiebenga A."/>
            <person name="Aguilar-Osorio G."/>
            <person name="Amillis S."/>
            <person name="Uchima C.A."/>
            <person name="Anderluh G."/>
            <person name="Asadollahi M."/>
            <person name="Askin M."/>
            <person name="Barry K."/>
            <person name="Battaglia E."/>
            <person name="Bayram O."/>
            <person name="Benocci T."/>
            <person name="Braus-Stromeyer S.A."/>
            <person name="Caldana C."/>
            <person name="Canovas D."/>
            <person name="Cerqueira G.C."/>
            <person name="Chen F."/>
            <person name="Chen W."/>
            <person name="Choi C."/>
            <person name="Clum A."/>
            <person name="Dos Santos R.A."/>
            <person name="Damasio A.R."/>
            <person name="Diallinas G."/>
            <person name="Emri T."/>
            <person name="Fekete E."/>
            <person name="Flipphi M."/>
            <person name="Freyberg S."/>
            <person name="Gallo A."/>
            <person name="Gournas C."/>
            <person name="Habgood R."/>
            <person name="Hainaut M."/>
            <person name="Harispe M.L."/>
            <person name="Henrissat B."/>
            <person name="Hilden K.S."/>
            <person name="Hope R."/>
            <person name="Hossain A."/>
            <person name="Karabika E."/>
            <person name="Karaffa L."/>
            <person name="Karanyi Z."/>
            <person name="Krasevec N."/>
            <person name="Kuo A."/>
            <person name="Kusch H."/>
            <person name="LaButti K."/>
            <person name="Lagendijk E.L."/>
            <person name="Lapidus A."/>
            <person name="Levasseur A."/>
            <person name="Lindquist E."/>
            <person name="Lipzen A."/>
            <person name="Logrieco A.F."/>
            <person name="MacCabe A."/>
            <person name="Maekelae M.R."/>
            <person name="Malavazi I."/>
            <person name="Melin P."/>
            <person name="Meyer V."/>
            <person name="Mielnichuk N."/>
            <person name="Miskei M."/>
            <person name="Molnar A.P."/>
            <person name="Mule G."/>
            <person name="Ngan C.Y."/>
            <person name="Orejas M."/>
            <person name="Orosz E."/>
            <person name="Ouedraogo J.P."/>
            <person name="Overkamp K.M."/>
            <person name="Park H.-S."/>
            <person name="Perrone G."/>
            <person name="Piumi F."/>
            <person name="Punt P.J."/>
            <person name="Ram A.F."/>
            <person name="Ramon A."/>
            <person name="Rauscher S."/>
            <person name="Record E."/>
            <person name="Riano-Pachon D.M."/>
            <person name="Robert V."/>
            <person name="Roehrig J."/>
            <person name="Ruller R."/>
            <person name="Salamov A."/>
            <person name="Salih N.S."/>
            <person name="Samson R.A."/>
            <person name="Sandor E."/>
            <person name="Sanguinetti M."/>
            <person name="Schuetze T."/>
            <person name="Sepcic K."/>
            <person name="Shelest E."/>
            <person name="Sherlock G."/>
            <person name="Sophianopoulou V."/>
            <person name="Squina F.M."/>
            <person name="Sun H."/>
            <person name="Susca A."/>
            <person name="Todd R.B."/>
            <person name="Tsang A."/>
            <person name="Unkles S.E."/>
            <person name="van de Wiele N."/>
            <person name="van Rossen-Uffink D."/>
            <person name="Oliveira J.V."/>
            <person name="Vesth T.C."/>
            <person name="Visser J."/>
            <person name="Yu J.-H."/>
            <person name="Zhou M."/>
            <person name="Andersen M.R."/>
            <person name="Archer D.B."/>
            <person name="Baker S.E."/>
            <person name="Benoit I."/>
            <person name="Brakhage A.A."/>
            <person name="Braus G.H."/>
            <person name="Fischer R."/>
            <person name="Frisvad J.C."/>
            <person name="Goldman G.H."/>
            <person name="Houbraken J."/>
            <person name="Oakley B."/>
            <person name="Pocsi I."/>
            <person name="Scazzocchio C."/>
            <person name="Seiboth B."/>
            <person name="vanKuyk P.A."/>
            <person name="Wortman J."/>
            <person name="Dyer P.S."/>
            <person name="Grigoriev I.V."/>
        </authorList>
    </citation>
    <scope>NUCLEOTIDE SEQUENCE [LARGE SCALE GENOMIC DNA]</scope>
    <source>
        <strain evidence="3">CBS 583.65</strain>
    </source>
</reference>
<dbReference type="VEuPathDB" id="FungiDB:ASPVEDRAFT_122739"/>
<feature type="domain" description="F-box" evidence="1">
    <location>
        <begin position="1"/>
        <end position="46"/>
    </location>
</feature>
<protein>
    <recommendedName>
        <fullName evidence="1">F-box domain-containing protein</fullName>
    </recommendedName>
</protein>
<evidence type="ECO:0000313" key="2">
    <source>
        <dbReference type="EMBL" id="OJI96576.1"/>
    </source>
</evidence>
<dbReference type="STRING" id="1036611.A0A1L9P506"/>
<dbReference type="SUPFAM" id="SSF81383">
    <property type="entry name" value="F-box domain"/>
    <property type="match status" value="1"/>
</dbReference>
<dbReference type="GeneID" id="63721527"/>
<dbReference type="Proteomes" id="UP000184073">
    <property type="component" value="Unassembled WGS sequence"/>
</dbReference>
<dbReference type="SUPFAM" id="SSF50978">
    <property type="entry name" value="WD40 repeat-like"/>
    <property type="match status" value="1"/>
</dbReference>
<dbReference type="AlphaFoldDB" id="A0A1L9P506"/>
<sequence>MLLSDLPAEVIYLVATHLPTASALAFLGRTCRRLHEIISGEDWRIFRAFLNSRFYNIPTPPFWKDAAKALTSRSRALDRHAIVGRFVRRPSDAEQLGGSPQATRNDNPTHEYRPAIDSYEVWNGSSWHDRREVLAWSAAHELILQIRQTGSQQSRKSFVFNDLEHISSHDDINNIHLLRPEHGTKGPDQEHLILSRMRGELVHLAIAPESHTYELKQKFQTYGLEIERTDISNGSEPILATQFSNGTIAFYSTTTNDAEIQAFGNLQIGEGGSGRNRSCKFLSPNRFAVATARPEDPIAVSMVSQERISTERSISADDLIPATLNRLARRPIVTAIEPLCGQNGDSPGNTFLAAWGDGALRLHDLRSHKPYEMLYVDIADYNPVYSIHPFGHDRFVVGAGGDAVLKIFDLRMPTTYSYRETRQHATPTANGFSSLSIAQSKPSPTYPSKDLSIFLSVNPPTSRNGNVPRVSRNRYRGPIYAMSSPSLLSPTIYTGIAGGIVRLDFASTDDLTGPNQTWYRDALDLNLDYNKSKTPNANDVIELSAYERPDSRDTTTCSKLRSQKPFSEIDDQNIANEQATGWDRRWRPLEAPGAWRRRDF</sequence>
<dbReference type="RefSeq" id="XP_040662339.1">
    <property type="nucleotide sequence ID" value="XM_040806016.1"/>
</dbReference>